<reference evidence="2" key="2">
    <citation type="submission" date="2020-09" db="EMBL/GenBank/DDBJ databases">
        <authorList>
            <person name="Sun Q."/>
            <person name="Zhou Y."/>
        </authorList>
    </citation>
    <scope>NUCLEOTIDE SEQUENCE</scope>
    <source>
        <strain evidence="2">CGMCC 1.15082</strain>
    </source>
</reference>
<evidence type="ECO:0000256" key="1">
    <source>
        <dbReference type="SAM" id="MobiDB-lite"/>
    </source>
</evidence>
<keyword evidence="3" id="KW-1185">Reference proteome</keyword>
<dbReference type="EMBL" id="BMHH01000043">
    <property type="protein sequence ID" value="GGB12965.1"/>
    <property type="molecule type" value="Genomic_DNA"/>
</dbReference>
<evidence type="ECO:0000313" key="3">
    <source>
        <dbReference type="Proteomes" id="UP000646478"/>
    </source>
</evidence>
<comment type="caution">
    <text evidence="2">The sequence shown here is derived from an EMBL/GenBank/DDBJ whole genome shotgun (WGS) entry which is preliminary data.</text>
</comment>
<sequence length="457" mass="49275">MVAPPPNNYQSIGTAKAAMLGLSKHYVPLAPDDSQLPSADEYTTVATTVVMTGDNPPQAVPGYTIDWYQAGSGGDIGLFDSRVRTFLEIDAQEPLTPSDPRMILSDNKMGYFIRSTTDDQGYARLYLVSKKDTWGTDSNIPKGIGVCGTLQAYLYFDNPSPAGTFVTVDLTKDNVQLQGDTIQVEYLDAGSAVLNYPDITTGDLVPVHIPQNYKNANDTDVYVTVINGIATAVGNTDTSGNGPHWNSHFPKADGYSDEGENANVPNQLQFVVGTQTGEAHASQQLTFQGTGSRGTDEPPAPSDNAPSSPVLLNQEKDYPNTINSQVINNPVTFQISLDKNQTGGWGTPQIGDQITLTAYLHGWEDGTNNKKTAQVSPPLPYTIDNIDQTNGYVQIALDNTRFKGFGKAGYPSYTKGWCDVAYSVSRATVALPYYSNMSHFILSTVPPSKDDEGLIIG</sequence>
<accession>A0A916SS03</accession>
<protein>
    <submittedName>
        <fullName evidence="2">Uncharacterized protein</fullName>
    </submittedName>
</protein>
<gene>
    <name evidence="2" type="ORF">GCM10011491_45910</name>
</gene>
<evidence type="ECO:0000313" key="2">
    <source>
        <dbReference type="EMBL" id="GGB12965.1"/>
    </source>
</evidence>
<reference evidence="2" key="1">
    <citation type="journal article" date="2014" name="Int. J. Syst. Evol. Microbiol.">
        <title>Complete genome sequence of Corynebacterium casei LMG S-19264T (=DSM 44701T), isolated from a smear-ripened cheese.</title>
        <authorList>
            <consortium name="US DOE Joint Genome Institute (JGI-PGF)"/>
            <person name="Walter F."/>
            <person name="Albersmeier A."/>
            <person name="Kalinowski J."/>
            <person name="Ruckert C."/>
        </authorList>
    </citation>
    <scope>NUCLEOTIDE SEQUENCE</scope>
    <source>
        <strain evidence="2">CGMCC 1.15082</strain>
    </source>
</reference>
<proteinExistence type="predicted"/>
<dbReference type="Proteomes" id="UP000646478">
    <property type="component" value="Unassembled WGS sequence"/>
</dbReference>
<name>A0A916SS03_9HYPH</name>
<feature type="region of interest" description="Disordered" evidence="1">
    <location>
        <begin position="237"/>
        <end position="262"/>
    </location>
</feature>
<organism evidence="2 3">
    <name type="scientific">Brucella endophytica</name>
    <dbReference type="NCBI Taxonomy" id="1963359"/>
    <lineage>
        <taxon>Bacteria</taxon>
        <taxon>Pseudomonadati</taxon>
        <taxon>Pseudomonadota</taxon>
        <taxon>Alphaproteobacteria</taxon>
        <taxon>Hyphomicrobiales</taxon>
        <taxon>Brucellaceae</taxon>
        <taxon>Brucella/Ochrobactrum group</taxon>
        <taxon>Brucella</taxon>
    </lineage>
</organism>
<dbReference type="AlphaFoldDB" id="A0A916SS03"/>
<feature type="region of interest" description="Disordered" evidence="1">
    <location>
        <begin position="288"/>
        <end position="315"/>
    </location>
</feature>